<feature type="compositionally biased region" description="Basic and acidic residues" evidence="2">
    <location>
        <begin position="174"/>
        <end position="190"/>
    </location>
</feature>
<evidence type="ECO:0000256" key="2">
    <source>
        <dbReference type="SAM" id="MobiDB-lite"/>
    </source>
</evidence>
<gene>
    <name evidence="4" type="ORF">BN1204_053910</name>
    <name evidence="3" type="ORF">NCLIV_053910</name>
</gene>
<feature type="compositionally biased region" description="Basic residues" evidence="2">
    <location>
        <begin position="163"/>
        <end position="173"/>
    </location>
</feature>
<evidence type="ECO:0000313" key="5">
    <source>
        <dbReference type="Proteomes" id="UP000007494"/>
    </source>
</evidence>
<proteinExistence type="inferred from homology"/>
<dbReference type="AlphaFoldDB" id="F0VML8"/>
<dbReference type="VEuPathDB" id="ToxoDB:NCLIV_053910"/>
<dbReference type="GO" id="GO:0030687">
    <property type="term" value="C:preribosome, large subunit precursor"/>
    <property type="evidence" value="ECO:0007669"/>
    <property type="project" value="TreeGrafter"/>
</dbReference>
<dbReference type="GeneID" id="13446681"/>
<dbReference type="Pfam" id="PF07890">
    <property type="entry name" value="Rrp15p"/>
    <property type="match status" value="1"/>
</dbReference>
<dbReference type="PANTHER" id="PTHR13245:SF14">
    <property type="entry name" value="RRP15-LIKE PROTEIN"/>
    <property type="match status" value="1"/>
</dbReference>
<comment type="similarity">
    <text evidence="1">Belongs to the RRP15 family.</text>
</comment>
<protein>
    <recommendedName>
        <fullName evidence="6">Rrp15p domain-containing protein</fullName>
    </recommendedName>
</protein>
<dbReference type="InterPro" id="IPR012459">
    <property type="entry name" value="Rrp15"/>
</dbReference>
<accession>F0VML8</accession>
<reference evidence="3" key="1">
    <citation type="submission" date="2011-02" db="EMBL/GenBank/DDBJ databases">
        <authorList>
            <person name="Aslett M."/>
        </authorList>
    </citation>
    <scope>NUCLEOTIDE SEQUENCE</scope>
    <source>
        <strain evidence="3">Liverpool</strain>
    </source>
</reference>
<reference evidence="5" key="3">
    <citation type="journal article" date="2012" name="PLoS Pathog.">
        <title>Comparative genomics of the apicomplexan parasites Toxoplasma gondii and Neospora caninum: Coccidia differing in host range and transmission strategy.</title>
        <authorList>
            <person name="Reid A.J."/>
            <person name="Vermont S.J."/>
            <person name="Cotton J.A."/>
            <person name="Harris D."/>
            <person name="Hill-Cawthorne G.A."/>
            <person name="Konen-Waisman S."/>
            <person name="Latham S.M."/>
            <person name="Mourier T."/>
            <person name="Norton R."/>
            <person name="Quail M.A."/>
            <person name="Sanders M."/>
            <person name="Shanmugam D."/>
            <person name="Sohal A."/>
            <person name="Wasmuth J.D."/>
            <person name="Brunk B."/>
            <person name="Grigg M.E."/>
            <person name="Howard J.C."/>
            <person name="Parkinson J."/>
            <person name="Roos D.S."/>
            <person name="Trees A.J."/>
            <person name="Berriman M."/>
            <person name="Pain A."/>
            <person name="Wastling J.M."/>
        </authorList>
    </citation>
    <scope>NUCLEOTIDE SEQUENCE [LARGE SCALE GENOMIC DNA]</scope>
    <source>
        <strain evidence="5">Liverpool</strain>
    </source>
</reference>
<feature type="compositionally biased region" description="Basic and acidic residues" evidence="2">
    <location>
        <begin position="148"/>
        <end position="162"/>
    </location>
</feature>
<feature type="region of interest" description="Disordered" evidence="2">
    <location>
        <begin position="1"/>
        <end position="190"/>
    </location>
</feature>
<dbReference type="GO" id="GO:0000470">
    <property type="term" value="P:maturation of LSU-rRNA"/>
    <property type="evidence" value="ECO:0007669"/>
    <property type="project" value="TreeGrafter"/>
</dbReference>
<reference evidence="4" key="4">
    <citation type="journal article" date="2015" name="PLoS ONE">
        <title>Comprehensive Evaluation of Toxoplasma gondii VEG and Neospora caninum LIV Genomes with Tachyzoite Stage Transcriptome and Proteome Defines Novel Transcript Features.</title>
        <authorList>
            <person name="Ramaprasad A."/>
            <person name="Mourier T."/>
            <person name="Naeem R."/>
            <person name="Malas T.B."/>
            <person name="Moussa E."/>
            <person name="Panigrahi A."/>
            <person name="Vermont S.J."/>
            <person name="Otto T.D."/>
            <person name="Wastling J."/>
            <person name="Pain A."/>
        </authorList>
    </citation>
    <scope>NUCLEOTIDE SEQUENCE</scope>
    <source>
        <strain evidence="4">Liverpool</strain>
    </source>
</reference>
<name>F0VML8_NEOCL</name>
<dbReference type="PANTHER" id="PTHR13245">
    <property type="entry name" value="RRP15-LIKE PROTEIN"/>
    <property type="match status" value="1"/>
</dbReference>
<reference evidence="3" key="2">
    <citation type="submission" date="2011-03" db="EMBL/GenBank/DDBJ databases">
        <title>Comparative genomics and transcriptomics of Neospora caninum and Toxoplasma gondii.</title>
        <authorList>
            <person name="Reid A.J."/>
            <person name="Sohal A."/>
            <person name="Harris D."/>
            <person name="Quail M."/>
            <person name="Sanders M."/>
            <person name="Berriman M."/>
            <person name="Wastling J.M."/>
            <person name="Pain A."/>
        </authorList>
    </citation>
    <scope>NUCLEOTIDE SEQUENCE</scope>
    <source>
        <strain evidence="3">Liverpool</strain>
    </source>
</reference>
<dbReference type="OrthoDB" id="332535at2759"/>
<evidence type="ECO:0000313" key="4">
    <source>
        <dbReference type="EMBL" id="CEL69686.1"/>
    </source>
</evidence>
<dbReference type="EMBL" id="LN714486">
    <property type="protein sequence ID" value="CEL69686.1"/>
    <property type="molecule type" value="Genomic_DNA"/>
</dbReference>
<evidence type="ECO:0000256" key="1">
    <source>
        <dbReference type="ARBA" id="ARBA00007462"/>
    </source>
</evidence>
<dbReference type="Proteomes" id="UP000007494">
    <property type="component" value="Chromosome XI"/>
</dbReference>
<feature type="compositionally biased region" description="Low complexity" evidence="2">
    <location>
        <begin position="21"/>
        <end position="38"/>
    </location>
</feature>
<organism evidence="3 5">
    <name type="scientific">Neospora caninum (strain Liverpool)</name>
    <dbReference type="NCBI Taxonomy" id="572307"/>
    <lineage>
        <taxon>Eukaryota</taxon>
        <taxon>Sar</taxon>
        <taxon>Alveolata</taxon>
        <taxon>Apicomplexa</taxon>
        <taxon>Conoidasida</taxon>
        <taxon>Coccidia</taxon>
        <taxon>Eucoccidiorida</taxon>
        <taxon>Eimeriorina</taxon>
        <taxon>Sarcocystidae</taxon>
        <taxon>Neospora</taxon>
    </lineage>
</organism>
<dbReference type="GO" id="GO:0000460">
    <property type="term" value="P:maturation of 5.8S rRNA"/>
    <property type="evidence" value="ECO:0007669"/>
    <property type="project" value="TreeGrafter"/>
</dbReference>
<evidence type="ECO:0000313" key="3">
    <source>
        <dbReference type="EMBL" id="CBZ54964.1"/>
    </source>
</evidence>
<evidence type="ECO:0008006" key="6">
    <source>
        <dbReference type="Google" id="ProtNLM"/>
    </source>
</evidence>
<feature type="compositionally biased region" description="Basic and acidic residues" evidence="2">
    <location>
        <begin position="212"/>
        <end position="234"/>
    </location>
</feature>
<keyword evidence="5" id="KW-1185">Reference proteome</keyword>
<dbReference type="InParanoid" id="F0VML8"/>
<feature type="region of interest" description="Disordered" evidence="2">
    <location>
        <begin position="212"/>
        <end position="261"/>
    </location>
</feature>
<dbReference type="RefSeq" id="XP_003884992.1">
    <property type="nucleotide sequence ID" value="XM_003884943.1"/>
</dbReference>
<dbReference type="eggNOG" id="ENOG502R076">
    <property type="taxonomic scope" value="Eukaryota"/>
</dbReference>
<dbReference type="EMBL" id="FR823392">
    <property type="protein sequence ID" value="CBZ54964.1"/>
    <property type="molecule type" value="Genomic_DNA"/>
</dbReference>
<sequence length="261" mass="29539">MASKRKRPLSHSSESDRDAESSALESDSGSEAGAASPETQKRSKRAPSDAAQIGREQELSRSVAVSTLDGEEMETKGRTTRKREPRAAPGEATDMSKAFQDIMSRPLPQSSPGRSERPSGLKRTQSDTCRASDAGTPETAPVLVERPGIFEELKKQKEEERVKRRLLAARRKQREASHVKPSAGDREYEKSLRKIASKGVVRFFNVLMKFRREQAEREGDETQLKRQRKRDSFTRRQKGRKMNEGDSRKTQNFMKMLKSEE</sequence>
<dbReference type="OMA" id="CRDDVEC"/>